<organism evidence="3 4">
    <name type="scientific">Streptomyces globisporus</name>
    <dbReference type="NCBI Taxonomy" id="1908"/>
    <lineage>
        <taxon>Bacteria</taxon>
        <taxon>Bacillati</taxon>
        <taxon>Actinomycetota</taxon>
        <taxon>Actinomycetes</taxon>
        <taxon>Kitasatosporales</taxon>
        <taxon>Streptomycetaceae</taxon>
        <taxon>Streptomyces</taxon>
    </lineage>
</organism>
<dbReference type="CDD" id="cd00130">
    <property type="entry name" value="PAS"/>
    <property type="match status" value="1"/>
</dbReference>
<evidence type="ECO:0000313" key="4">
    <source>
        <dbReference type="Proteomes" id="UP001154015"/>
    </source>
</evidence>
<dbReference type="RefSeq" id="WP_078955561.1">
    <property type="nucleotide sequence ID" value="NZ_BMTG01000005.1"/>
</dbReference>
<dbReference type="SUPFAM" id="SSF55785">
    <property type="entry name" value="PYP-like sensor domain (PAS domain)"/>
    <property type="match status" value="1"/>
</dbReference>
<dbReference type="InterPro" id="IPR000014">
    <property type="entry name" value="PAS"/>
</dbReference>
<dbReference type="PANTHER" id="PTHR43156:SF2">
    <property type="entry name" value="STAGE II SPORULATION PROTEIN E"/>
    <property type="match status" value="1"/>
</dbReference>
<dbReference type="SMART" id="SM00065">
    <property type="entry name" value="GAF"/>
    <property type="match status" value="1"/>
</dbReference>
<keyword evidence="4" id="KW-1185">Reference proteome</keyword>
<accession>A0ABM9GXY3</accession>
<dbReference type="Pfam" id="PF01590">
    <property type="entry name" value="GAF"/>
    <property type="match status" value="1"/>
</dbReference>
<dbReference type="NCBIfam" id="TIGR00229">
    <property type="entry name" value="sensory_box"/>
    <property type="match status" value="1"/>
</dbReference>
<dbReference type="InterPro" id="IPR035965">
    <property type="entry name" value="PAS-like_dom_sf"/>
</dbReference>
<keyword evidence="1" id="KW-0378">Hydrolase</keyword>
<dbReference type="Gene3D" id="3.60.40.10">
    <property type="entry name" value="PPM-type phosphatase domain"/>
    <property type="match status" value="1"/>
</dbReference>
<dbReference type="Pfam" id="PF08448">
    <property type="entry name" value="PAS_4"/>
    <property type="match status" value="1"/>
</dbReference>
<dbReference type="SUPFAM" id="SSF55781">
    <property type="entry name" value="GAF domain-like"/>
    <property type="match status" value="1"/>
</dbReference>
<reference evidence="3" key="1">
    <citation type="submission" date="2022-03" db="EMBL/GenBank/DDBJ databases">
        <authorList>
            <person name="Leyn A S."/>
        </authorList>
    </citation>
    <scope>NUCLEOTIDE SEQUENCE</scope>
    <source>
        <strain evidence="3">Streptomyces globisporus 4-3</strain>
    </source>
</reference>
<sequence>MLLQADTCDDGMPSFFDPKTVAALFDGNPAAVAVLDHDLRYTYVNPALERLNGLPARSHIGRTFSQVLPGLHGQAAALRDVLADGTPREVTISGRTWAPTEEEQQLWRATYHRLDADGEGCGLMAIVVEITDIARQREELEQARGHVALLSTAAVRIGTTLDMDTTCRELADFVVPDFADVAAVDVFPADVGHSVRRPEPGVVRLRRAALRGDGELDAQVQRFGHPGEYVDFAADSAVTRCLLENEPVVDDWENHERGRSTVTSDRITASLALGLRQALVVPLTARSRPLGTLTLVRAEGSPLFGDQDVAVARELAVRAGVALDHARRYDHEHSIARELQRSLLSEPWGPHPHVEVATRYRPADEGVLVGGDWFDVVPLQDGRHLKAMGDVMGHGVEAAVAMSQYRSLLRLLAQEDLPPHRILEQLDTMVERSGLDRAATCLLAVVDRFGGVCEVASAGHLPPVFIDPGAAGARVVPVPVGPPLGTGFGGYRTASVPCGPGTVLFMYTDGLVERRGEDIDVSVQRLASLTMPQGGRLEDLLDRVLDRFGEDAEDDIAVLASRIREGPPVVRPTPAEGRPLFP</sequence>
<dbReference type="SUPFAM" id="SSF81606">
    <property type="entry name" value="PP2C-like"/>
    <property type="match status" value="1"/>
</dbReference>
<dbReference type="PROSITE" id="PS50112">
    <property type="entry name" value="PAS"/>
    <property type="match status" value="1"/>
</dbReference>
<dbReference type="InterPro" id="IPR036457">
    <property type="entry name" value="PPM-type-like_dom_sf"/>
</dbReference>
<dbReference type="InterPro" id="IPR029016">
    <property type="entry name" value="GAF-like_dom_sf"/>
</dbReference>
<dbReference type="Pfam" id="PF07228">
    <property type="entry name" value="SpoIIE"/>
    <property type="match status" value="1"/>
</dbReference>
<proteinExistence type="predicted"/>
<name>A0ABM9GXY3_STRGL</name>
<dbReference type="Proteomes" id="UP001154015">
    <property type="component" value="Unassembled WGS sequence"/>
</dbReference>
<protein>
    <submittedName>
        <fullName evidence="3">Uncharacterized, RsbU-domain-containing protein</fullName>
    </submittedName>
</protein>
<dbReference type="InterPro" id="IPR052016">
    <property type="entry name" value="Bact_Sigma-Reg"/>
</dbReference>
<dbReference type="Gene3D" id="3.30.450.20">
    <property type="entry name" value="PAS domain"/>
    <property type="match status" value="1"/>
</dbReference>
<evidence type="ECO:0000313" key="3">
    <source>
        <dbReference type="EMBL" id="CAH9415962.1"/>
    </source>
</evidence>
<gene>
    <name evidence="3" type="ORF">SGL43_02984</name>
</gene>
<dbReference type="EMBL" id="CAKXYP010000008">
    <property type="protein sequence ID" value="CAH9415962.1"/>
    <property type="molecule type" value="Genomic_DNA"/>
</dbReference>
<dbReference type="InterPro" id="IPR003018">
    <property type="entry name" value="GAF"/>
</dbReference>
<feature type="domain" description="PAS" evidence="2">
    <location>
        <begin position="17"/>
        <end position="63"/>
    </location>
</feature>
<comment type="caution">
    <text evidence="3">The sequence shown here is derived from an EMBL/GenBank/DDBJ whole genome shotgun (WGS) entry which is preliminary data.</text>
</comment>
<dbReference type="PANTHER" id="PTHR43156">
    <property type="entry name" value="STAGE II SPORULATION PROTEIN E-RELATED"/>
    <property type="match status" value="1"/>
</dbReference>
<dbReference type="InterPro" id="IPR001932">
    <property type="entry name" value="PPM-type_phosphatase-like_dom"/>
</dbReference>
<evidence type="ECO:0000259" key="2">
    <source>
        <dbReference type="PROSITE" id="PS50112"/>
    </source>
</evidence>
<dbReference type="Gene3D" id="3.30.450.40">
    <property type="match status" value="1"/>
</dbReference>
<dbReference type="SMART" id="SM00331">
    <property type="entry name" value="PP2C_SIG"/>
    <property type="match status" value="1"/>
</dbReference>
<evidence type="ECO:0000256" key="1">
    <source>
        <dbReference type="ARBA" id="ARBA00022801"/>
    </source>
</evidence>
<dbReference type="InterPro" id="IPR013656">
    <property type="entry name" value="PAS_4"/>
</dbReference>